<keyword evidence="5" id="KW-0479">Metal-binding</keyword>
<dbReference type="Pfam" id="PF13359">
    <property type="entry name" value="DDE_Tnp_4"/>
    <property type="match status" value="1"/>
</dbReference>
<dbReference type="PANTHER" id="PTHR22930:SF236">
    <property type="entry name" value="PROTEIN ALP1-LIKE-RELATED"/>
    <property type="match status" value="1"/>
</dbReference>
<evidence type="ECO:0000313" key="10">
    <source>
        <dbReference type="Proteomes" id="UP000261540"/>
    </source>
</evidence>
<accession>A0A3B3T5Q9</accession>
<evidence type="ECO:0000256" key="3">
    <source>
        <dbReference type="ARBA" id="ARBA00006958"/>
    </source>
</evidence>
<keyword evidence="7" id="KW-0539">Nucleus</keyword>
<dbReference type="GO" id="GO:0004518">
    <property type="term" value="F:nuclease activity"/>
    <property type="evidence" value="ECO:0007669"/>
    <property type="project" value="UniProtKB-KW"/>
</dbReference>
<dbReference type="GO" id="GO:0005634">
    <property type="term" value="C:nucleus"/>
    <property type="evidence" value="ECO:0007669"/>
    <property type="project" value="UniProtKB-SubCell"/>
</dbReference>
<comment type="similarity">
    <text evidence="3">Belongs to the HARBI1 family.</text>
</comment>
<evidence type="ECO:0000256" key="5">
    <source>
        <dbReference type="ARBA" id="ARBA00022723"/>
    </source>
</evidence>
<sequence length="256" mass="28897">MGKLSLHLPTYRISWPCSRTCRHLSTMGKKNTTYRLCVPLRKQIAIALWKLATGSKYRTISHLFGVGIATVFNWCRTFLVEMATLFHHRWRVPQCVGALEGSDIPIIAPEYTHGITTTAKDGIQFYFGISVLDFLGLTSLAVMLDITSLVTLSYPLQNWLMKPILGTTADQEGARSVVEMSFGRLKGRWRCLLKRNDCKLELSKKMVLTCCVLHNICEEHGDNFTEDLPAMHVNMQPPLQALPEHGHLERADVRAA</sequence>
<proteinExistence type="inferred from homology"/>
<dbReference type="GO" id="GO:0016787">
    <property type="term" value="F:hydrolase activity"/>
    <property type="evidence" value="ECO:0007669"/>
    <property type="project" value="UniProtKB-KW"/>
</dbReference>
<keyword evidence="10" id="KW-1185">Reference proteome</keyword>
<evidence type="ECO:0000256" key="7">
    <source>
        <dbReference type="ARBA" id="ARBA00023242"/>
    </source>
</evidence>
<dbReference type="AlphaFoldDB" id="A0A3B3T5Q9"/>
<reference evidence="9" key="1">
    <citation type="submission" date="2025-08" db="UniProtKB">
        <authorList>
            <consortium name="Ensembl"/>
        </authorList>
    </citation>
    <scope>IDENTIFICATION</scope>
</reference>
<protein>
    <recommendedName>
        <fullName evidence="8">DDE Tnp4 domain-containing protein</fullName>
    </recommendedName>
</protein>
<organism evidence="9 10">
    <name type="scientific">Paramormyrops kingsleyae</name>
    <dbReference type="NCBI Taxonomy" id="1676925"/>
    <lineage>
        <taxon>Eukaryota</taxon>
        <taxon>Metazoa</taxon>
        <taxon>Chordata</taxon>
        <taxon>Craniata</taxon>
        <taxon>Vertebrata</taxon>
        <taxon>Euteleostomi</taxon>
        <taxon>Actinopterygii</taxon>
        <taxon>Neopterygii</taxon>
        <taxon>Teleostei</taxon>
        <taxon>Osteoglossocephala</taxon>
        <taxon>Osteoglossomorpha</taxon>
        <taxon>Osteoglossiformes</taxon>
        <taxon>Mormyridae</taxon>
        <taxon>Paramormyrops</taxon>
    </lineage>
</organism>
<dbReference type="GO" id="GO:0046872">
    <property type="term" value="F:metal ion binding"/>
    <property type="evidence" value="ECO:0007669"/>
    <property type="project" value="UniProtKB-KW"/>
</dbReference>
<evidence type="ECO:0000256" key="4">
    <source>
        <dbReference type="ARBA" id="ARBA00022722"/>
    </source>
</evidence>
<comment type="cofactor">
    <cofactor evidence="1">
        <name>a divalent metal cation</name>
        <dbReference type="ChEBI" id="CHEBI:60240"/>
    </cofactor>
</comment>
<evidence type="ECO:0000313" key="9">
    <source>
        <dbReference type="Ensembl" id="ENSPKIP00000038492.1"/>
    </source>
</evidence>
<comment type="subcellular location">
    <subcellularLocation>
        <location evidence="2">Nucleus</location>
    </subcellularLocation>
</comment>
<evidence type="ECO:0000259" key="8">
    <source>
        <dbReference type="Pfam" id="PF13359"/>
    </source>
</evidence>
<dbReference type="InterPro" id="IPR027806">
    <property type="entry name" value="HARBI1_dom"/>
</dbReference>
<name>A0A3B3T5Q9_9TELE</name>
<evidence type="ECO:0000256" key="2">
    <source>
        <dbReference type="ARBA" id="ARBA00004123"/>
    </source>
</evidence>
<evidence type="ECO:0000256" key="1">
    <source>
        <dbReference type="ARBA" id="ARBA00001968"/>
    </source>
</evidence>
<keyword evidence="4" id="KW-0540">Nuclease</keyword>
<keyword evidence="6" id="KW-0378">Hydrolase</keyword>
<reference evidence="9" key="2">
    <citation type="submission" date="2025-09" db="UniProtKB">
        <authorList>
            <consortium name="Ensembl"/>
        </authorList>
    </citation>
    <scope>IDENTIFICATION</scope>
</reference>
<dbReference type="GeneTree" id="ENSGT00940000163250"/>
<dbReference type="InterPro" id="IPR045249">
    <property type="entry name" value="HARBI1-like"/>
</dbReference>
<dbReference type="PANTHER" id="PTHR22930">
    <property type="match status" value="1"/>
</dbReference>
<dbReference type="Ensembl" id="ENSPKIT00000019483.1">
    <property type="protein sequence ID" value="ENSPKIP00000038492.1"/>
    <property type="gene ID" value="ENSPKIG00000016223.1"/>
</dbReference>
<feature type="domain" description="DDE Tnp4" evidence="8">
    <location>
        <begin position="173"/>
        <end position="215"/>
    </location>
</feature>
<dbReference type="Proteomes" id="UP000261540">
    <property type="component" value="Unplaced"/>
</dbReference>
<evidence type="ECO:0000256" key="6">
    <source>
        <dbReference type="ARBA" id="ARBA00022801"/>
    </source>
</evidence>